<evidence type="ECO:0000259" key="2">
    <source>
        <dbReference type="PROSITE" id="PS50943"/>
    </source>
</evidence>
<dbReference type="Gene3D" id="1.10.260.40">
    <property type="entry name" value="lambda repressor-like DNA-binding domains"/>
    <property type="match status" value="1"/>
</dbReference>
<proteinExistence type="predicted"/>
<dbReference type="InterPro" id="IPR010982">
    <property type="entry name" value="Lambda_DNA-bd_dom_sf"/>
</dbReference>
<dbReference type="SUPFAM" id="SSF47413">
    <property type="entry name" value="lambda repressor-like DNA-binding domains"/>
    <property type="match status" value="1"/>
</dbReference>
<dbReference type="Proteomes" id="UP001231941">
    <property type="component" value="Unassembled WGS sequence"/>
</dbReference>
<keyword evidence="1" id="KW-0238">DNA-binding</keyword>
<sequence length="110" mass="13069">MLGDRLVALRKKLNLTQKDVSEKLDISRSTYAQYEINRRVPEFATLNRLADFYDVSLDYLVGRTNPQLSEDKTTEIINEVIKEFNIELSNEEDEEKFREVIRLLWDSKKR</sequence>
<dbReference type="PROSITE" id="PS50943">
    <property type="entry name" value="HTH_CROC1"/>
    <property type="match status" value="1"/>
</dbReference>
<dbReference type="PANTHER" id="PTHR46558:SF14">
    <property type="entry name" value="HTH-TYPE TRANSCRIPTIONAL REGULATOR ANSR"/>
    <property type="match status" value="1"/>
</dbReference>
<dbReference type="RefSeq" id="WP_305992581.1">
    <property type="nucleotide sequence ID" value="NZ_JAVAMP010000007.1"/>
</dbReference>
<protein>
    <submittedName>
        <fullName evidence="3">Helix-turn-helix transcriptional regulator</fullName>
    </submittedName>
</protein>
<dbReference type="InterPro" id="IPR001387">
    <property type="entry name" value="Cro/C1-type_HTH"/>
</dbReference>
<dbReference type="PANTHER" id="PTHR46558">
    <property type="entry name" value="TRACRIPTIONAL REGULATORY PROTEIN-RELATED-RELATED"/>
    <property type="match status" value="1"/>
</dbReference>
<feature type="domain" description="HTH cro/C1-type" evidence="2">
    <location>
        <begin position="6"/>
        <end position="60"/>
    </location>
</feature>
<name>A0ABT9J0X0_9BACL</name>
<keyword evidence="4" id="KW-1185">Reference proteome</keyword>
<evidence type="ECO:0000256" key="1">
    <source>
        <dbReference type="ARBA" id="ARBA00023125"/>
    </source>
</evidence>
<accession>A0ABT9J0X0</accession>
<dbReference type="Pfam" id="PF01381">
    <property type="entry name" value="HTH_3"/>
    <property type="match status" value="1"/>
</dbReference>
<dbReference type="SMART" id="SM00530">
    <property type="entry name" value="HTH_XRE"/>
    <property type="match status" value="1"/>
</dbReference>
<evidence type="ECO:0000313" key="4">
    <source>
        <dbReference type="Proteomes" id="UP001231941"/>
    </source>
</evidence>
<comment type="caution">
    <text evidence="3">The sequence shown here is derived from an EMBL/GenBank/DDBJ whole genome shotgun (WGS) entry which is preliminary data.</text>
</comment>
<gene>
    <name evidence="3" type="ORF">Q5Y73_14220</name>
</gene>
<dbReference type="EMBL" id="JAVAMP010000007">
    <property type="protein sequence ID" value="MDP5275269.1"/>
    <property type="molecule type" value="Genomic_DNA"/>
</dbReference>
<organism evidence="3 4">
    <name type="scientific">Chengkuizengella axinellae</name>
    <dbReference type="NCBI Taxonomy" id="3064388"/>
    <lineage>
        <taxon>Bacteria</taxon>
        <taxon>Bacillati</taxon>
        <taxon>Bacillota</taxon>
        <taxon>Bacilli</taxon>
        <taxon>Bacillales</taxon>
        <taxon>Paenibacillaceae</taxon>
        <taxon>Chengkuizengella</taxon>
    </lineage>
</organism>
<dbReference type="CDD" id="cd00093">
    <property type="entry name" value="HTH_XRE"/>
    <property type="match status" value="1"/>
</dbReference>
<reference evidence="3 4" key="1">
    <citation type="submission" date="2023-08" db="EMBL/GenBank/DDBJ databases">
        <authorList>
            <person name="Park J.-S."/>
        </authorList>
    </citation>
    <scope>NUCLEOTIDE SEQUENCE [LARGE SCALE GENOMIC DNA]</scope>
    <source>
        <strain evidence="3 4">2205SS18-9</strain>
    </source>
</reference>
<evidence type="ECO:0000313" key="3">
    <source>
        <dbReference type="EMBL" id="MDP5275269.1"/>
    </source>
</evidence>